<sequence>MRVALVLPWIPLLGTSIAAKEGQLSDIGKLSHNSDHDEKFHRFLTRISRPKFCRNIPCENPCLGDGNICGEDHSCKFKRRLSDGQCCPDSKCIPKKQMDCTEVECVEPCSHGNNPCNSDEVCTTAKRIRKNECCLRSKCKKKRKPLRPKNCPEQCRDPCSNEWNPCGDDEYCRVSHRIRKNECCPEPKCFFKEQIKCDQECPEDPCMEGHNPCDFDQICTPAKKVRKNECCLRAKCSPLEEGTTDEEGKPSTEDPNPCDGISCDDPCNGIKCQIEEVCENLPLLDGQCCPKAHCAKQELDCSLVKCAVMNACTEDACPEGYTCESVLAEGSCCHSEPKCSPPSPPVDCSLVRCSDPCFDHKCGEHEVCERFPKEDGQCCHDAKCVEDCSKVLCFTNDLCRADSCRENEICESYAKPGHCCVSEVRCSPNPDYEYKPYTPPECDSNPCATKWCGTDQICKEITFAGEDCPTAVCALPEEEGIMFTCENTKCKNPCGACGESNDPYCGVDCFVETLQPGECCPVAECAMWCYGG</sequence>
<accession>A0AAD3CYL1</accession>
<name>A0AAD3CYL1_9STRA</name>
<protein>
    <submittedName>
        <fullName evidence="2">Uncharacterized protein</fullName>
    </submittedName>
</protein>
<dbReference type="EMBL" id="BLLK01000047">
    <property type="protein sequence ID" value="GFH54382.1"/>
    <property type="molecule type" value="Genomic_DNA"/>
</dbReference>
<proteinExistence type="predicted"/>
<organism evidence="2 3">
    <name type="scientific">Chaetoceros tenuissimus</name>
    <dbReference type="NCBI Taxonomy" id="426638"/>
    <lineage>
        <taxon>Eukaryota</taxon>
        <taxon>Sar</taxon>
        <taxon>Stramenopiles</taxon>
        <taxon>Ochrophyta</taxon>
        <taxon>Bacillariophyta</taxon>
        <taxon>Coscinodiscophyceae</taxon>
        <taxon>Chaetocerotophycidae</taxon>
        <taxon>Chaetocerotales</taxon>
        <taxon>Chaetocerotaceae</taxon>
        <taxon>Chaetoceros</taxon>
    </lineage>
</organism>
<evidence type="ECO:0000313" key="3">
    <source>
        <dbReference type="Proteomes" id="UP001054902"/>
    </source>
</evidence>
<evidence type="ECO:0000313" key="2">
    <source>
        <dbReference type="EMBL" id="GFH54382.1"/>
    </source>
</evidence>
<feature type="signal peptide" evidence="1">
    <location>
        <begin position="1"/>
        <end position="19"/>
    </location>
</feature>
<gene>
    <name evidence="2" type="ORF">CTEN210_10858</name>
</gene>
<dbReference type="AlphaFoldDB" id="A0AAD3CYL1"/>
<keyword evidence="3" id="KW-1185">Reference proteome</keyword>
<evidence type="ECO:0000256" key="1">
    <source>
        <dbReference type="SAM" id="SignalP"/>
    </source>
</evidence>
<dbReference type="Proteomes" id="UP001054902">
    <property type="component" value="Unassembled WGS sequence"/>
</dbReference>
<comment type="caution">
    <text evidence="2">The sequence shown here is derived from an EMBL/GenBank/DDBJ whole genome shotgun (WGS) entry which is preliminary data.</text>
</comment>
<reference evidence="2 3" key="1">
    <citation type="journal article" date="2021" name="Sci. Rep.">
        <title>The genome of the diatom Chaetoceros tenuissimus carries an ancient integrated fragment of an extant virus.</title>
        <authorList>
            <person name="Hongo Y."/>
            <person name="Kimura K."/>
            <person name="Takaki Y."/>
            <person name="Yoshida Y."/>
            <person name="Baba S."/>
            <person name="Kobayashi G."/>
            <person name="Nagasaki K."/>
            <person name="Hano T."/>
            <person name="Tomaru Y."/>
        </authorList>
    </citation>
    <scope>NUCLEOTIDE SEQUENCE [LARGE SCALE GENOMIC DNA]</scope>
    <source>
        <strain evidence="2 3">NIES-3715</strain>
    </source>
</reference>
<feature type="chain" id="PRO_5042187925" evidence="1">
    <location>
        <begin position="20"/>
        <end position="532"/>
    </location>
</feature>
<keyword evidence="1" id="KW-0732">Signal</keyword>